<dbReference type="Proteomes" id="UP000054010">
    <property type="component" value="Unassembled WGS sequence"/>
</dbReference>
<evidence type="ECO:0000256" key="2">
    <source>
        <dbReference type="ARBA" id="ARBA00022630"/>
    </source>
</evidence>
<evidence type="ECO:0000259" key="4">
    <source>
        <dbReference type="Pfam" id="PF07992"/>
    </source>
</evidence>
<evidence type="ECO:0000256" key="3">
    <source>
        <dbReference type="ARBA" id="ARBA00022827"/>
    </source>
</evidence>
<comment type="cofactor">
    <cofactor evidence="1">
        <name>FAD</name>
        <dbReference type="ChEBI" id="CHEBI:57692"/>
    </cofactor>
</comment>
<name>E1II47_9CHLR</name>
<dbReference type="Gene3D" id="3.50.50.60">
    <property type="entry name" value="FAD/NAD(P)-binding domain"/>
    <property type="match status" value="2"/>
</dbReference>
<dbReference type="PANTHER" id="PTHR43429">
    <property type="entry name" value="PYRIDINE NUCLEOTIDE-DISULFIDE OXIDOREDUCTASE DOMAIN-CONTAINING"/>
    <property type="match status" value="1"/>
</dbReference>
<dbReference type="InterPro" id="IPR050260">
    <property type="entry name" value="FAD-bd_OxRdtase"/>
</dbReference>
<protein>
    <recommendedName>
        <fullName evidence="4">FAD/NAD(P)-binding domain-containing protein</fullName>
    </recommendedName>
</protein>
<dbReference type="EMBL" id="ADVR01000122">
    <property type="protein sequence ID" value="EFO79165.1"/>
    <property type="molecule type" value="Genomic_DNA"/>
</dbReference>
<dbReference type="AlphaFoldDB" id="E1II47"/>
<keyword evidence="2" id="KW-0285">Flavoprotein</keyword>
<gene>
    <name evidence="5" type="ORF">OSCT_2998</name>
</gene>
<dbReference type="SUPFAM" id="SSF51905">
    <property type="entry name" value="FAD/NAD(P)-binding domain"/>
    <property type="match status" value="2"/>
</dbReference>
<feature type="domain" description="FAD/NAD(P)-binding" evidence="4">
    <location>
        <begin position="4"/>
        <end position="298"/>
    </location>
</feature>
<dbReference type="Pfam" id="PF07992">
    <property type="entry name" value="Pyr_redox_2"/>
    <property type="match status" value="1"/>
</dbReference>
<evidence type="ECO:0000313" key="5">
    <source>
        <dbReference type="EMBL" id="EFO79165.1"/>
    </source>
</evidence>
<evidence type="ECO:0000256" key="1">
    <source>
        <dbReference type="ARBA" id="ARBA00001974"/>
    </source>
</evidence>
<dbReference type="PRINTS" id="PR00368">
    <property type="entry name" value="FADPNR"/>
</dbReference>
<accession>E1II47</accession>
<dbReference type="HOGENOM" id="CLU_003291_4_4_0"/>
<reference evidence="5 6" key="1">
    <citation type="journal article" date="2011" name="J. Bacteriol.">
        <title>Draft genome sequence of the anoxygenic filamentous phototrophic bacterium Oscillochloris trichoides subsp. DG-6.</title>
        <authorList>
            <person name="Kuznetsov B.B."/>
            <person name="Ivanovsky R.N."/>
            <person name="Keppen O.I."/>
            <person name="Sukhacheva M.V."/>
            <person name="Bumazhkin B.K."/>
            <person name="Patutina E.O."/>
            <person name="Beletsky A.V."/>
            <person name="Mardanov A.V."/>
            <person name="Baslerov R.V."/>
            <person name="Panteleeva A.N."/>
            <person name="Kolganova T.V."/>
            <person name="Ravin N.V."/>
            <person name="Skryabin K.G."/>
        </authorList>
    </citation>
    <scope>NUCLEOTIDE SEQUENCE [LARGE SCALE GENOMIC DNA]</scope>
    <source>
        <strain evidence="5 6">DG-6</strain>
    </source>
</reference>
<comment type="caution">
    <text evidence="5">The sequence shown here is derived from an EMBL/GenBank/DDBJ whole genome shotgun (WGS) entry which is preliminary data.</text>
</comment>
<keyword evidence="3" id="KW-0274">FAD</keyword>
<evidence type="ECO:0000313" key="6">
    <source>
        <dbReference type="Proteomes" id="UP000054010"/>
    </source>
</evidence>
<dbReference type="PRINTS" id="PR00469">
    <property type="entry name" value="PNDRDTASEII"/>
</dbReference>
<dbReference type="STRING" id="765420.OSCT_2998"/>
<dbReference type="InterPro" id="IPR023753">
    <property type="entry name" value="FAD/NAD-binding_dom"/>
</dbReference>
<sequence>MATHYVIVGSGVAGVTAAEVLRSRAPDAQVTMISAEAAGFYSRPGLAYYLSGRVPERQLLLRSPANLRDLGVRWVQMRVNEIDVTNRRIKLADGQKIPYDRLLLATGSRAMPSDLPGSELEGVCYLDTLDDARNLVQRARRAKAAVVVGGGITALELAEGLHARGVHVHYLLRSDRYWANLLDTEESRLVEDRLRADGISIHYQTRIRQALGSRGKLEAIETEAGERIACQILAVAIGTRPQIDLARNAGIKVDRGILTDTTMVTSIPDILAAGDVAQAYNPILGQATLDTLWPTARNHGYAAAHTMLGDPQPYQRHVAMNVTLLAGIPTTIIGAVGSGSDADLVAIARGDSETWRHAHANWVVVERHDVNRIRLMLGERSISGAVVMGDQSLSHTIQRLIRTQADISPIRATLMQESHAVPKLLADFAASLEHLHGNHAPH</sequence>
<keyword evidence="6" id="KW-1185">Reference proteome</keyword>
<dbReference type="PANTHER" id="PTHR43429:SF3">
    <property type="entry name" value="NITRITE REDUCTASE [NAD(P)H]"/>
    <property type="match status" value="1"/>
</dbReference>
<proteinExistence type="predicted"/>
<dbReference type="GO" id="GO:0016491">
    <property type="term" value="F:oxidoreductase activity"/>
    <property type="evidence" value="ECO:0007669"/>
    <property type="project" value="InterPro"/>
</dbReference>
<dbReference type="InterPro" id="IPR036188">
    <property type="entry name" value="FAD/NAD-bd_sf"/>
</dbReference>
<organism evidence="5 6">
    <name type="scientific">Oscillochloris trichoides DG-6</name>
    <dbReference type="NCBI Taxonomy" id="765420"/>
    <lineage>
        <taxon>Bacteria</taxon>
        <taxon>Bacillati</taxon>
        <taxon>Chloroflexota</taxon>
        <taxon>Chloroflexia</taxon>
        <taxon>Chloroflexales</taxon>
        <taxon>Chloroflexineae</taxon>
        <taxon>Oscillochloridaceae</taxon>
        <taxon>Oscillochloris</taxon>
    </lineage>
</organism>
<dbReference type="eggNOG" id="COG1251">
    <property type="taxonomic scope" value="Bacteria"/>
</dbReference>